<dbReference type="EMBL" id="JACVVX010000007">
    <property type="protein sequence ID" value="MBD0416726.1"/>
    <property type="molecule type" value="Genomic_DNA"/>
</dbReference>
<dbReference type="Gene3D" id="3.40.50.10540">
    <property type="entry name" value="Crotonobetainyl-coa:carnitine coa-transferase, domain 1"/>
    <property type="match status" value="1"/>
</dbReference>
<accession>A0A8J6U1C0</accession>
<dbReference type="Proteomes" id="UP000643405">
    <property type="component" value="Unassembled WGS sequence"/>
</dbReference>
<reference evidence="2" key="1">
    <citation type="submission" date="2020-09" db="EMBL/GenBank/DDBJ databases">
        <title>Genome seq and assembly of Tianweitania sp.</title>
        <authorList>
            <person name="Chhetri G."/>
        </authorList>
    </citation>
    <scope>NUCLEOTIDE SEQUENCE</scope>
    <source>
        <strain evidence="2">Rool2</strain>
    </source>
</reference>
<dbReference type="InterPro" id="IPR003673">
    <property type="entry name" value="CoA-Trfase_fam_III"/>
</dbReference>
<dbReference type="InterPro" id="IPR023606">
    <property type="entry name" value="CoA-Trfase_III_dom_1_sf"/>
</dbReference>
<gene>
    <name evidence="2" type="ORF">ICI42_18905</name>
</gene>
<dbReference type="AlphaFoldDB" id="A0A8J6U1C0"/>
<dbReference type="GO" id="GO:0008410">
    <property type="term" value="F:CoA-transferase activity"/>
    <property type="evidence" value="ECO:0007669"/>
    <property type="project" value="TreeGrafter"/>
</dbReference>
<dbReference type="Pfam" id="PF02515">
    <property type="entry name" value="CoA_transf_3"/>
    <property type="match status" value="1"/>
</dbReference>
<name>A0A8J6U1C0_9HYPH</name>
<protein>
    <submittedName>
        <fullName evidence="2">CoA transferase</fullName>
    </submittedName>
</protein>
<dbReference type="SUPFAM" id="SSF89796">
    <property type="entry name" value="CoA-transferase family III (CaiB/BaiF)"/>
    <property type="match status" value="1"/>
</dbReference>
<evidence type="ECO:0000256" key="1">
    <source>
        <dbReference type="ARBA" id="ARBA00022679"/>
    </source>
</evidence>
<evidence type="ECO:0000313" key="3">
    <source>
        <dbReference type="Proteomes" id="UP000643405"/>
    </source>
</evidence>
<keyword evidence="3" id="KW-1185">Reference proteome</keyword>
<keyword evidence="1 2" id="KW-0808">Transferase</keyword>
<organism evidence="2 3">
    <name type="scientific">Oryzicola mucosus</name>
    <dbReference type="NCBI Taxonomy" id="2767425"/>
    <lineage>
        <taxon>Bacteria</taxon>
        <taxon>Pseudomonadati</taxon>
        <taxon>Pseudomonadota</taxon>
        <taxon>Alphaproteobacteria</taxon>
        <taxon>Hyphomicrobiales</taxon>
        <taxon>Phyllobacteriaceae</taxon>
        <taxon>Oryzicola</taxon>
    </lineage>
</organism>
<sequence length="410" mass="45614">MTEPAIQSGNAGPLSGFRIVDLTVNVLGPVATQILGDMGADVIKVEAPEGDHNRNVGPSRSDAMGVFFLNLNRNKRSVVLDLKKPEAKRGLVKLVETADVFVHSMRPGAAERLGIGYKDIEAINPKIVYASASGYRLNSSRRNWPAFDDVIQGMSGVAWMNGKGHGEPRYFPTVIADKHCGYVLSSAITMALLWRERTGRGQEVHVPMLESMVNFNMLEHLWGGVLDDPAEGLGYSRMFTPHRRPYRTQDGYICLLAITNEQWRRLFSVIGRPDMAMDTRFAKVSARSENIDALYSILSERMVMETTAEWRQRLDQADIPNGPVQDFEDLLKDPYLQETNFFQRTTHPTEGRFMTTAIPVDFSDSPGSIRRLAPRLGEHTHEVLEGCGFDADEIDAMTGEGSAEKVLVKA</sequence>
<dbReference type="RefSeq" id="WP_188166172.1">
    <property type="nucleotide sequence ID" value="NZ_JACVVX010000007.1"/>
</dbReference>
<dbReference type="InterPro" id="IPR044855">
    <property type="entry name" value="CoA-Trfase_III_dom3_sf"/>
</dbReference>
<proteinExistence type="predicted"/>
<dbReference type="InterPro" id="IPR050483">
    <property type="entry name" value="CoA-transferase_III_domain"/>
</dbReference>
<dbReference type="PANTHER" id="PTHR48207">
    <property type="entry name" value="SUCCINATE--HYDROXYMETHYLGLUTARATE COA-TRANSFERASE"/>
    <property type="match status" value="1"/>
</dbReference>
<dbReference type="Gene3D" id="3.30.1540.10">
    <property type="entry name" value="formyl-coa transferase, domain 3"/>
    <property type="match status" value="1"/>
</dbReference>
<dbReference type="PANTHER" id="PTHR48207:SF4">
    <property type="entry name" value="BLL6097 PROTEIN"/>
    <property type="match status" value="1"/>
</dbReference>
<comment type="caution">
    <text evidence="2">The sequence shown here is derived from an EMBL/GenBank/DDBJ whole genome shotgun (WGS) entry which is preliminary data.</text>
</comment>
<evidence type="ECO:0000313" key="2">
    <source>
        <dbReference type="EMBL" id="MBD0416726.1"/>
    </source>
</evidence>